<dbReference type="InterPro" id="IPR036907">
    <property type="entry name" value="5'-Nucleotdase_C_sf"/>
</dbReference>
<dbReference type="EC" id="3.1.3.5" evidence="3"/>
<feature type="domain" description="Calcineurin-like phosphoesterase" evidence="9">
    <location>
        <begin position="29"/>
        <end position="244"/>
    </location>
</feature>
<comment type="caution">
    <text evidence="11">The sequence shown here is derived from an EMBL/GenBank/DDBJ whole genome shotgun (WGS) entry which is preliminary data.</text>
</comment>
<dbReference type="OrthoDB" id="7722975at2759"/>
<dbReference type="InterPro" id="IPR029052">
    <property type="entry name" value="Metallo-depent_PP-like"/>
</dbReference>
<dbReference type="Gene3D" id="3.90.780.10">
    <property type="entry name" value="5'-Nucleotidase, C-terminal domain"/>
    <property type="match status" value="1"/>
</dbReference>
<keyword evidence="7 8" id="KW-0378">Hydrolase</keyword>
<dbReference type="PANTHER" id="PTHR11575">
    <property type="entry name" value="5'-NUCLEOTIDASE-RELATED"/>
    <property type="match status" value="1"/>
</dbReference>
<dbReference type="PRINTS" id="PR01607">
    <property type="entry name" value="APYRASEFAMLY"/>
</dbReference>
<comment type="similarity">
    <text evidence="2 8">Belongs to the 5'-nucleotidase family.</text>
</comment>
<dbReference type="Gene3D" id="3.60.21.10">
    <property type="match status" value="1"/>
</dbReference>
<feature type="signal peptide" evidence="8">
    <location>
        <begin position="1"/>
        <end position="25"/>
    </location>
</feature>
<dbReference type="InterPro" id="IPR004843">
    <property type="entry name" value="Calcineurin-like_PHP"/>
</dbReference>
<evidence type="ECO:0000313" key="12">
    <source>
        <dbReference type="Proteomes" id="UP001152320"/>
    </source>
</evidence>
<dbReference type="FunFam" id="3.90.780.10:FF:000001">
    <property type="entry name" value="NT5E isoform 3"/>
    <property type="match status" value="1"/>
</dbReference>
<dbReference type="GO" id="GO:0000166">
    <property type="term" value="F:nucleotide binding"/>
    <property type="evidence" value="ECO:0007669"/>
    <property type="project" value="UniProtKB-KW"/>
</dbReference>
<dbReference type="PANTHER" id="PTHR11575:SF24">
    <property type="entry name" value="5'-NUCLEOTIDASE"/>
    <property type="match status" value="1"/>
</dbReference>
<keyword evidence="12" id="KW-1185">Reference proteome</keyword>
<dbReference type="Proteomes" id="UP001152320">
    <property type="component" value="Chromosome 16"/>
</dbReference>
<name>A0A9Q0YTW6_HOLLE</name>
<keyword evidence="5 8" id="KW-0732">Signal</keyword>
<dbReference type="InterPro" id="IPR006179">
    <property type="entry name" value="5_nucleotidase/apyrase"/>
</dbReference>
<dbReference type="GO" id="GO:0046872">
    <property type="term" value="F:metal ion binding"/>
    <property type="evidence" value="ECO:0007669"/>
    <property type="project" value="UniProtKB-KW"/>
</dbReference>
<evidence type="ECO:0000259" key="10">
    <source>
        <dbReference type="Pfam" id="PF02872"/>
    </source>
</evidence>
<accession>A0A9Q0YTW6</accession>
<sequence>MYTVMLGLRKIVLLCLTTKFFVGAALEVTLVHTNDIHTRFEETDENGNVCTEELMDANRCYGGVARRATAIQNFRENDPNVLLLDAGDQFQGPTLWFYVYKGMATAHFMELLEYNVMALGNHEFDNGIEDIVRFMSNVTFPVISCNIDSTEEPDMSGLYACSSIVTIENNDIAIVGYTTVTTVDYAKPGNLVFQDEVSVLQEEVTRLQEQGINKIIALGHSGIDTDLEIARQVPGVDIVVGGHSNTFLYNGEPPTSHSPFGDYPLLVTPDDDPTRSVLVVHAYAYGVYLGHLSVTFDDDGEVESYDGNPVLLDSSFSKDPIVLAEMQSWNEKVQNVASSVVGLSLVELVGDYPVCGTRECNLGNMLTDAMVFTYFDNSGDQSGWSPVTLAIHTAGSIRSSLVAAGEIPIGQLNQIMPYGNTIDLVELEGRYLLEVLETAIAGVNEGEPSGSFPQMSGIRVEYDLMAPPMERVLRVHVLCSACDVPQYEPLEENTIYKVAMNSYMAGGGGGFQVIRENRLSKVSGILDLDVTIAYIAANSPIRTGIENRIIVYDSATRPENGGAMTKHLEKWILLFVVVSLCSPILTF</sequence>
<dbReference type="SUPFAM" id="SSF55816">
    <property type="entry name" value="5'-nucleotidase (syn. UDP-sugar hydrolase), C-terminal domain"/>
    <property type="match status" value="1"/>
</dbReference>
<proteinExistence type="inferred from homology"/>
<evidence type="ECO:0000256" key="4">
    <source>
        <dbReference type="ARBA" id="ARBA00022723"/>
    </source>
</evidence>
<evidence type="ECO:0000256" key="7">
    <source>
        <dbReference type="ARBA" id="ARBA00022801"/>
    </source>
</evidence>
<dbReference type="FunFam" id="3.60.21.10:FF:000020">
    <property type="entry name" value="NT5E isoform 4"/>
    <property type="match status" value="1"/>
</dbReference>
<evidence type="ECO:0000256" key="5">
    <source>
        <dbReference type="ARBA" id="ARBA00022729"/>
    </source>
</evidence>
<evidence type="ECO:0000256" key="8">
    <source>
        <dbReference type="RuleBase" id="RU362119"/>
    </source>
</evidence>
<dbReference type="GO" id="GO:0006196">
    <property type="term" value="P:AMP catabolic process"/>
    <property type="evidence" value="ECO:0007669"/>
    <property type="project" value="TreeGrafter"/>
</dbReference>
<protein>
    <recommendedName>
        <fullName evidence="3">5'-nucleotidase</fullName>
        <ecNumber evidence="3">3.1.3.5</ecNumber>
    </recommendedName>
</protein>
<reference evidence="11" key="1">
    <citation type="submission" date="2021-10" db="EMBL/GenBank/DDBJ databases">
        <title>Tropical sea cucumber genome reveals ecological adaptation and Cuvierian tubules defense mechanism.</title>
        <authorList>
            <person name="Chen T."/>
        </authorList>
    </citation>
    <scope>NUCLEOTIDE SEQUENCE</scope>
    <source>
        <strain evidence="11">Nanhai2018</strain>
        <tissue evidence="11">Muscle</tissue>
    </source>
</reference>
<evidence type="ECO:0000259" key="9">
    <source>
        <dbReference type="Pfam" id="PF00149"/>
    </source>
</evidence>
<dbReference type="AlphaFoldDB" id="A0A9Q0YTW6"/>
<feature type="chain" id="PRO_5040529577" description="5'-nucleotidase" evidence="8">
    <location>
        <begin position="26"/>
        <end position="587"/>
    </location>
</feature>
<keyword evidence="6 8" id="KW-0547">Nucleotide-binding</keyword>
<dbReference type="InterPro" id="IPR008334">
    <property type="entry name" value="5'-Nucleotdase_C"/>
</dbReference>
<gene>
    <name evidence="11" type="ORF">HOLleu_32222</name>
</gene>
<evidence type="ECO:0000256" key="3">
    <source>
        <dbReference type="ARBA" id="ARBA00012643"/>
    </source>
</evidence>
<evidence type="ECO:0000256" key="1">
    <source>
        <dbReference type="ARBA" id="ARBA00000815"/>
    </source>
</evidence>
<dbReference type="PROSITE" id="PS00786">
    <property type="entry name" value="5_NUCLEOTIDASE_2"/>
    <property type="match status" value="1"/>
</dbReference>
<evidence type="ECO:0000256" key="2">
    <source>
        <dbReference type="ARBA" id="ARBA00006654"/>
    </source>
</evidence>
<dbReference type="CDD" id="cd07409">
    <property type="entry name" value="MPP_CD73_N"/>
    <property type="match status" value="1"/>
</dbReference>
<dbReference type="GO" id="GO:0008253">
    <property type="term" value="F:5'-nucleotidase activity"/>
    <property type="evidence" value="ECO:0007669"/>
    <property type="project" value="UniProtKB-EC"/>
</dbReference>
<evidence type="ECO:0000313" key="11">
    <source>
        <dbReference type="EMBL" id="KAJ8027162.1"/>
    </source>
</evidence>
<comment type="catalytic activity">
    <reaction evidence="1">
        <text>a ribonucleoside 5'-phosphate + H2O = a ribonucleoside + phosphate</text>
        <dbReference type="Rhea" id="RHEA:12484"/>
        <dbReference type="ChEBI" id="CHEBI:15377"/>
        <dbReference type="ChEBI" id="CHEBI:18254"/>
        <dbReference type="ChEBI" id="CHEBI:43474"/>
        <dbReference type="ChEBI" id="CHEBI:58043"/>
        <dbReference type="EC" id="3.1.3.5"/>
    </reaction>
</comment>
<dbReference type="GO" id="GO:0005886">
    <property type="term" value="C:plasma membrane"/>
    <property type="evidence" value="ECO:0007669"/>
    <property type="project" value="TreeGrafter"/>
</dbReference>
<dbReference type="Pfam" id="PF02872">
    <property type="entry name" value="5_nucleotid_C"/>
    <property type="match status" value="1"/>
</dbReference>
<keyword evidence="4" id="KW-0479">Metal-binding</keyword>
<dbReference type="EMBL" id="JAIZAY010000016">
    <property type="protein sequence ID" value="KAJ8027162.1"/>
    <property type="molecule type" value="Genomic_DNA"/>
</dbReference>
<dbReference type="SUPFAM" id="SSF56300">
    <property type="entry name" value="Metallo-dependent phosphatases"/>
    <property type="match status" value="1"/>
</dbReference>
<evidence type="ECO:0000256" key="6">
    <source>
        <dbReference type="ARBA" id="ARBA00022741"/>
    </source>
</evidence>
<dbReference type="InterPro" id="IPR006146">
    <property type="entry name" value="5'-Nucleotdase_CS"/>
</dbReference>
<dbReference type="Pfam" id="PF00149">
    <property type="entry name" value="Metallophos"/>
    <property type="match status" value="1"/>
</dbReference>
<feature type="domain" description="5'-Nucleotidase C-terminal" evidence="10">
    <location>
        <begin position="352"/>
        <end position="514"/>
    </location>
</feature>
<organism evidence="11 12">
    <name type="scientific">Holothuria leucospilota</name>
    <name type="common">Black long sea cucumber</name>
    <name type="synonym">Mertensiothuria leucospilota</name>
    <dbReference type="NCBI Taxonomy" id="206669"/>
    <lineage>
        <taxon>Eukaryota</taxon>
        <taxon>Metazoa</taxon>
        <taxon>Echinodermata</taxon>
        <taxon>Eleutherozoa</taxon>
        <taxon>Echinozoa</taxon>
        <taxon>Holothuroidea</taxon>
        <taxon>Aspidochirotacea</taxon>
        <taxon>Aspidochirotida</taxon>
        <taxon>Holothuriidae</taxon>
        <taxon>Holothuria</taxon>
    </lineage>
</organism>